<reference evidence="6" key="1">
    <citation type="submission" date="2022-03" db="EMBL/GenBank/DDBJ databases">
        <authorList>
            <person name="Martin C."/>
        </authorList>
    </citation>
    <scope>NUCLEOTIDE SEQUENCE</scope>
</reference>
<feature type="domain" description="Globin" evidence="5">
    <location>
        <begin position="54"/>
        <end position="171"/>
    </location>
</feature>
<keyword evidence="4" id="KW-0813">Transport</keyword>
<evidence type="ECO:0000313" key="6">
    <source>
        <dbReference type="EMBL" id="CAH1792926.1"/>
    </source>
</evidence>
<dbReference type="GO" id="GO:0046872">
    <property type="term" value="F:metal ion binding"/>
    <property type="evidence" value="ECO:0007669"/>
    <property type="project" value="UniProtKB-KW"/>
</dbReference>
<evidence type="ECO:0000256" key="3">
    <source>
        <dbReference type="ARBA" id="ARBA00023004"/>
    </source>
</evidence>
<keyword evidence="2" id="KW-0479">Metal-binding</keyword>
<dbReference type="OrthoDB" id="6344802at2759"/>
<comment type="caution">
    <text evidence="6">The sequence shown here is derived from an EMBL/GenBank/DDBJ whole genome shotgun (WGS) entry which is preliminary data.</text>
</comment>
<dbReference type="InterPro" id="IPR012292">
    <property type="entry name" value="Globin/Proto"/>
</dbReference>
<dbReference type="GO" id="GO:0020037">
    <property type="term" value="F:heme binding"/>
    <property type="evidence" value="ECO:0007669"/>
    <property type="project" value="InterPro"/>
</dbReference>
<name>A0A8S4PIN2_OWEFU</name>
<gene>
    <name evidence="6" type="ORF">OFUS_LOCUS17838</name>
</gene>
<organism evidence="6 7">
    <name type="scientific">Owenia fusiformis</name>
    <name type="common">Polychaete worm</name>
    <dbReference type="NCBI Taxonomy" id="6347"/>
    <lineage>
        <taxon>Eukaryota</taxon>
        <taxon>Metazoa</taxon>
        <taxon>Spiralia</taxon>
        <taxon>Lophotrochozoa</taxon>
        <taxon>Annelida</taxon>
        <taxon>Polychaeta</taxon>
        <taxon>Sedentaria</taxon>
        <taxon>Canalipalpata</taxon>
        <taxon>Sabellida</taxon>
        <taxon>Oweniida</taxon>
        <taxon>Oweniidae</taxon>
        <taxon>Owenia</taxon>
    </lineage>
</organism>
<dbReference type="InterPro" id="IPR009050">
    <property type="entry name" value="Globin-like_sf"/>
</dbReference>
<evidence type="ECO:0000313" key="7">
    <source>
        <dbReference type="Proteomes" id="UP000749559"/>
    </source>
</evidence>
<comment type="similarity">
    <text evidence="4">Belongs to the globin family.</text>
</comment>
<dbReference type="Proteomes" id="UP000749559">
    <property type="component" value="Unassembled WGS sequence"/>
</dbReference>
<sequence>MGCSSSTGGAAGELPTGPVKTVDPRLPFKTYRQLFSLKNHWKTVQRKMDATAVDAFISFFRKHPEHKALFDADWMKHVDDDNEEMIRESIAFENHAVAIWTVYDEVMEDLDGNVGGAIRTLHSTAKIHKNIDGFSSDFFKDFKGVFIDGVKNALGDRYTDAADENFQNFYAFQLKHLEAAFNK</sequence>
<evidence type="ECO:0000256" key="2">
    <source>
        <dbReference type="ARBA" id="ARBA00022723"/>
    </source>
</evidence>
<keyword evidence="7" id="KW-1185">Reference proteome</keyword>
<proteinExistence type="inferred from homology"/>
<dbReference type="Pfam" id="PF00042">
    <property type="entry name" value="Globin"/>
    <property type="match status" value="1"/>
</dbReference>
<dbReference type="InterPro" id="IPR050532">
    <property type="entry name" value="Globin-like_OT"/>
</dbReference>
<dbReference type="Gene3D" id="1.10.490.10">
    <property type="entry name" value="Globins"/>
    <property type="match status" value="1"/>
</dbReference>
<dbReference type="PANTHER" id="PTHR46458:SF5">
    <property type="entry name" value="GLOBIN FAMILY PROFILE DOMAIN-CONTAINING PROTEIN"/>
    <property type="match status" value="1"/>
</dbReference>
<dbReference type="SUPFAM" id="SSF46458">
    <property type="entry name" value="Globin-like"/>
    <property type="match status" value="1"/>
</dbReference>
<dbReference type="GO" id="GO:0005344">
    <property type="term" value="F:oxygen carrier activity"/>
    <property type="evidence" value="ECO:0007669"/>
    <property type="project" value="UniProtKB-KW"/>
</dbReference>
<dbReference type="PANTHER" id="PTHR46458">
    <property type="entry name" value="BLR2807 PROTEIN"/>
    <property type="match status" value="1"/>
</dbReference>
<keyword evidence="3" id="KW-0408">Iron</keyword>
<keyword evidence="1 4" id="KW-0349">Heme</keyword>
<protein>
    <recommendedName>
        <fullName evidence="5">Globin domain-containing protein</fullName>
    </recommendedName>
</protein>
<dbReference type="SMR" id="A0A8S4PIN2"/>
<dbReference type="AlphaFoldDB" id="A0A8S4PIN2"/>
<dbReference type="InterPro" id="IPR000971">
    <property type="entry name" value="Globin"/>
</dbReference>
<accession>A0A8S4PIN2</accession>
<dbReference type="GO" id="GO:0019825">
    <property type="term" value="F:oxygen binding"/>
    <property type="evidence" value="ECO:0007669"/>
    <property type="project" value="InterPro"/>
</dbReference>
<evidence type="ECO:0000256" key="4">
    <source>
        <dbReference type="RuleBase" id="RU000356"/>
    </source>
</evidence>
<evidence type="ECO:0000259" key="5">
    <source>
        <dbReference type="Pfam" id="PF00042"/>
    </source>
</evidence>
<keyword evidence="4" id="KW-0561">Oxygen transport</keyword>
<evidence type="ECO:0000256" key="1">
    <source>
        <dbReference type="ARBA" id="ARBA00022617"/>
    </source>
</evidence>
<dbReference type="EMBL" id="CAIIXF020000008">
    <property type="protein sequence ID" value="CAH1792926.1"/>
    <property type="molecule type" value="Genomic_DNA"/>
</dbReference>